<protein>
    <recommendedName>
        <fullName evidence="7 8">Glucose-methanol-choline oxidoreductase N-terminal domain-containing protein</fullName>
    </recommendedName>
</protein>
<dbReference type="EMBL" id="KL198018">
    <property type="protein sequence ID" value="KDQ20208.1"/>
    <property type="molecule type" value="Genomic_DNA"/>
</dbReference>
<feature type="region of interest" description="Disordered" evidence="6">
    <location>
        <begin position="429"/>
        <end position="460"/>
    </location>
</feature>
<reference evidence="10" key="1">
    <citation type="journal article" date="2014" name="Proc. Natl. Acad. Sci. U.S.A.">
        <title>Extensive sampling of basidiomycete genomes demonstrates inadequacy of the white-rot/brown-rot paradigm for wood decay fungi.</title>
        <authorList>
            <person name="Riley R."/>
            <person name="Salamov A.A."/>
            <person name="Brown D.W."/>
            <person name="Nagy L.G."/>
            <person name="Floudas D."/>
            <person name="Held B.W."/>
            <person name="Levasseur A."/>
            <person name="Lombard V."/>
            <person name="Morin E."/>
            <person name="Otillar R."/>
            <person name="Lindquist E.A."/>
            <person name="Sun H."/>
            <person name="LaButti K.M."/>
            <person name="Schmutz J."/>
            <person name="Jabbour D."/>
            <person name="Luo H."/>
            <person name="Baker S.E."/>
            <person name="Pisabarro A.G."/>
            <person name="Walton J.D."/>
            <person name="Blanchette R.A."/>
            <person name="Henrissat B."/>
            <person name="Martin F."/>
            <person name="Cullen D."/>
            <person name="Hibbett D.S."/>
            <person name="Grigoriev I.V."/>
        </authorList>
    </citation>
    <scope>NUCLEOTIDE SEQUENCE [LARGE SCALE GENOMIC DNA]</scope>
    <source>
        <strain evidence="10">FD-172 SS1</strain>
    </source>
</reference>
<dbReference type="GO" id="GO:0050660">
    <property type="term" value="F:flavin adenine dinucleotide binding"/>
    <property type="evidence" value="ECO:0007669"/>
    <property type="project" value="InterPro"/>
</dbReference>
<name>A0A067MWT4_BOTB1</name>
<dbReference type="PIRSF" id="PIRSF000137">
    <property type="entry name" value="Alcohol_oxidase"/>
    <property type="match status" value="1"/>
</dbReference>
<dbReference type="Pfam" id="PF05199">
    <property type="entry name" value="GMC_oxred_C"/>
    <property type="match status" value="1"/>
</dbReference>
<dbReference type="PANTHER" id="PTHR11552:SF219">
    <property type="entry name" value="GLUCOSE-METHANOL-CHOLINE OXIDOREDUCTASE N-TERMINAL DOMAIN-CONTAINING PROTEIN"/>
    <property type="match status" value="1"/>
</dbReference>
<accession>A0A067MWT4</accession>
<dbReference type="PROSITE" id="PS00623">
    <property type="entry name" value="GMC_OXRED_1"/>
    <property type="match status" value="1"/>
</dbReference>
<dbReference type="SUPFAM" id="SSF51905">
    <property type="entry name" value="FAD/NAD(P)-binding domain"/>
    <property type="match status" value="1"/>
</dbReference>
<evidence type="ECO:0000256" key="5">
    <source>
        <dbReference type="RuleBase" id="RU003968"/>
    </source>
</evidence>
<dbReference type="Gene3D" id="3.30.560.10">
    <property type="entry name" value="Glucose Oxidase, domain 3"/>
    <property type="match status" value="1"/>
</dbReference>
<dbReference type="InterPro" id="IPR036188">
    <property type="entry name" value="FAD/NAD-bd_sf"/>
</dbReference>
<gene>
    <name evidence="9" type="ORF">BOTBODRAFT_27625</name>
</gene>
<dbReference type="PANTHER" id="PTHR11552">
    <property type="entry name" value="GLUCOSE-METHANOL-CHOLINE GMC OXIDOREDUCTASE"/>
    <property type="match status" value="1"/>
</dbReference>
<feature type="compositionally biased region" description="Low complexity" evidence="6">
    <location>
        <begin position="429"/>
        <end position="450"/>
    </location>
</feature>
<dbReference type="GO" id="GO:0016614">
    <property type="term" value="F:oxidoreductase activity, acting on CH-OH group of donors"/>
    <property type="evidence" value="ECO:0007669"/>
    <property type="project" value="InterPro"/>
</dbReference>
<keyword evidence="4 5" id="KW-0274">FAD</keyword>
<dbReference type="OrthoDB" id="269227at2759"/>
<dbReference type="AlphaFoldDB" id="A0A067MWT4"/>
<dbReference type="InParanoid" id="A0A067MWT4"/>
<feature type="active site" description="Proton donor" evidence="3">
    <location>
        <position position="558"/>
    </location>
</feature>
<organism evidence="9 10">
    <name type="scientific">Botryobasidium botryosum (strain FD-172 SS1)</name>
    <dbReference type="NCBI Taxonomy" id="930990"/>
    <lineage>
        <taxon>Eukaryota</taxon>
        <taxon>Fungi</taxon>
        <taxon>Dikarya</taxon>
        <taxon>Basidiomycota</taxon>
        <taxon>Agaricomycotina</taxon>
        <taxon>Agaricomycetes</taxon>
        <taxon>Cantharellales</taxon>
        <taxon>Botryobasidiaceae</taxon>
        <taxon>Botryobasidium</taxon>
    </lineage>
</organism>
<evidence type="ECO:0000259" key="7">
    <source>
        <dbReference type="PROSITE" id="PS00623"/>
    </source>
</evidence>
<feature type="domain" description="Glucose-methanol-choline oxidoreductase N-terminal" evidence="7">
    <location>
        <begin position="109"/>
        <end position="132"/>
    </location>
</feature>
<feature type="binding site" evidence="4">
    <location>
        <position position="115"/>
    </location>
    <ligand>
        <name>FAD</name>
        <dbReference type="ChEBI" id="CHEBI:57692"/>
    </ligand>
</feature>
<dbReference type="Pfam" id="PF00732">
    <property type="entry name" value="GMC_oxred_N"/>
    <property type="match status" value="1"/>
</dbReference>
<dbReference type="Gene3D" id="3.50.50.60">
    <property type="entry name" value="FAD/NAD(P)-binding domain"/>
    <property type="match status" value="1"/>
</dbReference>
<evidence type="ECO:0000256" key="4">
    <source>
        <dbReference type="PIRSR" id="PIRSR000137-2"/>
    </source>
</evidence>
<keyword evidence="10" id="KW-1185">Reference proteome</keyword>
<dbReference type="InterPro" id="IPR012132">
    <property type="entry name" value="GMC_OxRdtase"/>
</dbReference>
<dbReference type="InterPro" id="IPR000172">
    <property type="entry name" value="GMC_OxRdtase_N"/>
</dbReference>
<dbReference type="InterPro" id="IPR007867">
    <property type="entry name" value="GMC_OxRtase_C"/>
</dbReference>
<feature type="domain" description="Glucose-methanol-choline oxidoreductase N-terminal" evidence="8">
    <location>
        <begin position="296"/>
        <end position="310"/>
    </location>
</feature>
<dbReference type="Proteomes" id="UP000027195">
    <property type="component" value="Unassembled WGS sequence"/>
</dbReference>
<sequence>MWPFSTPVPFPELAPSDVASPIGAAPSDANVYDYIIVGGGTAGCVLANRLTADPSIRVLLVERGHAARTWHAHVPAMNADPSRPGVPSHQWNSLPLPQPGAAVPQMTIGRALGGTSRINSMIYTRGFASEFNKWNADGRKGWSYEDLLPYFLKSEGNVDPDQTSYHGRDGPWKTKTWTSFYLKSTDMVAQAVKSLGIPIITDINAPSVPVVTGAMVTVTHNGAKRSSTSEAFLPLELALERQDRLKICTGAIVTSLDIQNTPAGSKRAVGVFIEAEKEPGERFYARAKREVVVCSGAIGSPQVLMLSGIGPKEHLKEHGITVHKDLPGVGSHLQDHMGVALLYQIPMKDSMNRMEVDGLYALWEFIKYLLFGTGFFLFPLSQIALFIHSKFLSDTADLPSTPPSPESLSSALPNNIPDIEILSVSYGQPLSTPDSPSDAPDPSISTSVSPTTPPPPALTRTSPGLLSLFTMLVQPRSTGTVRLASADPRATPLCDLAYFSDPTDYAPVRKGIKLCKRIAEGVRKSGEGYMMKEYSVPKSESDEDMDAFARKNLITAYHYSSTCRMAPEHPPAAGSGSGSDALSAAPGVVDDELRVHGVEGLRVADCSIFPNILAVHLQAPAVMVAEKCADLLLGAAPKSS</sequence>
<dbReference type="STRING" id="930990.A0A067MWT4"/>
<comment type="similarity">
    <text evidence="2 5">Belongs to the GMC oxidoreductase family.</text>
</comment>
<proteinExistence type="inferred from homology"/>
<evidence type="ECO:0000256" key="6">
    <source>
        <dbReference type="SAM" id="MobiDB-lite"/>
    </source>
</evidence>
<evidence type="ECO:0000256" key="3">
    <source>
        <dbReference type="PIRSR" id="PIRSR000137-1"/>
    </source>
</evidence>
<comment type="cofactor">
    <cofactor evidence="1 4">
        <name>FAD</name>
        <dbReference type="ChEBI" id="CHEBI:57692"/>
    </cofactor>
</comment>
<feature type="active site" description="Proton acceptor" evidence="3">
    <location>
        <position position="616"/>
    </location>
</feature>
<evidence type="ECO:0000313" key="9">
    <source>
        <dbReference type="EMBL" id="KDQ20208.1"/>
    </source>
</evidence>
<evidence type="ECO:0000259" key="8">
    <source>
        <dbReference type="PROSITE" id="PS00624"/>
    </source>
</evidence>
<dbReference type="HOGENOM" id="CLU_002865_7_2_1"/>
<dbReference type="PROSITE" id="PS00624">
    <property type="entry name" value="GMC_OXRED_2"/>
    <property type="match status" value="1"/>
</dbReference>
<evidence type="ECO:0000313" key="10">
    <source>
        <dbReference type="Proteomes" id="UP000027195"/>
    </source>
</evidence>
<keyword evidence="5" id="KW-0285">Flavoprotein</keyword>
<evidence type="ECO:0000256" key="1">
    <source>
        <dbReference type="ARBA" id="ARBA00001974"/>
    </source>
</evidence>
<feature type="binding site" evidence="4">
    <location>
        <position position="253"/>
    </location>
    <ligand>
        <name>FAD</name>
        <dbReference type="ChEBI" id="CHEBI:57692"/>
    </ligand>
</feature>
<dbReference type="SUPFAM" id="SSF54373">
    <property type="entry name" value="FAD-linked reductases, C-terminal domain"/>
    <property type="match status" value="1"/>
</dbReference>
<evidence type="ECO:0000256" key="2">
    <source>
        <dbReference type="ARBA" id="ARBA00010790"/>
    </source>
</evidence>